<dbReference type="Proteomes" id="UP000215223">
    <property type="component" value="Unassembled WGS sequence"/>
</dbReference>
<protein>
    <submittedName>
        <fullName evidence="1">Uncharacterized protein</fullName>
    </submittedName>
</protein>
<dbReference type="SUPFAM" id="SSF55681">
    <property type="entry name" value="Class II aaRS and biotin synthetases"/>
    <property type="match status" value="1"/>
</dbReference>
<organism evidence="1 2">
    <name type="scientific">Amycolatopsis thailandensis</name>
    <dbReference type="NCBI Taxonomy" id="589330"/>
    <lineage>
        <taxon>Bacteria</taxon>
        <taxon>Bacillati</taxon>
        <taxon>Actinomycetota</taxon>
        <taxon>Actinomycetes</taxon>
        <taxon>Pseudonocardiales</taxon>
        <taxon>Pseudonocardiaceae</taxon>
        <taxon>Amycolatopsis</taxon>
    </lineage>
</organism>
<dbReference type="AlphaFoldDB" id="A0A229SD24"/>
<dbReference type="Gene3D" id="3.30.930.10">
    <property type="entry name" value="Bira Bifunctional Protein, Domain 2"/>
    <property type="match status" value="1"/>
</dbReference>
<dbReference type="EMBL" id="NMQT01000040">
    <property type="protein sequence ID" value="OXM56514.1"/>
    <property type="molecule type" value="Genomic_DNA"/>
</dbReference>
<reference evidence="1 2" key="1">
    <citation type="submission" date="2017-07" db="EMBL/GenBank/DDBJ databases">
        <title>Amycolatopsis thailandensis Genome sequencing and assembly.</title>
        <authorList>
            <person name="Kaur N."/>
            <person name="Mayilraj S."/>
        </authorList>
    </citation>
    <scope>NUCLEOTIDE SEQUENCE [LARGE SCALE GENOMIC DNA]</scope>
    <source>
        <strain evidence="1 2">JCM 16380</strain>
    </source>
</reference>
<sequence length="82" mass="9118">MARVEPPSGTRDFVGDEDRRRKAAFDTAGTIFEHHRFEPLTTPAFERLEVFAGKLSESVHKGPPLSHKCPLDAYTFGSAWGS</sequence>
<evidence type="ECO:0000313" key="1">
    <source>
        <dbReference type="EMBL" id="OXM56514.1"/>
    </source>
</evidence>
<gene>
    <name evidence="1" type="ORF">CFP71_12895</name>
</gene>
<name>A0A229SD24_9PSEU</name>
<dbReference type="InterPro" id="IPR045864">
    <property type="entry name" value="aa-tRNA-synth_II/BPL/LPL"/>
</dbReference>
<comment type="caution">
    <text evidence="1">The sequence shown here is derived from an EMBL/GenBank/DDBJ whole genome shotgun (WGS) entry which is preliminary data.</text>
</comment>
<keyword evidence="2" id="KW-1185">Reference proteome</keyword>
<accession>A0A229SD24</accession>
<evidence type="ECO:0000313" key="2">
    <source>
        <dbReference type="Proteomes" id="UP000215223"/>
    </source>
</evidence>
<proteinExistence type="predicted"/>